<dbReference type="GO" id="GO:0005737">
    <property type="term" value="C:cytoplasm"/>
    <property type="evidence" value="ECO:0007669"/>
    <property type="project" value="TreeGrafter"/>
</dbReference>
<keyword evidence="8 11" id="KW-0057">Aromatic amino acid biosynthesis</keyword>
<evidence type="ECO:0000256" key="9">
    <source>
        <dbReference type="ARBA" id="ARBA00023239"/>
    </source>
</evidence>
<keyword evidence="6 11" id="KW-0822">Tryptophan biosynthesis</keyword>
<evidence type="ECO:0000256" key="5">
    <source>
        <dbReference type="ARBA" id="ARBA00022605"/>
    </source>
</evidence>
<dbReference type="FunFam" id="3.40.50.1100:FF:000004">
    <property type="entry name" value="Tryptophan synthase beta chain"/>
    <property type="match status" value="1"/>
</dbReference>
<dbReference type="Proteomes" id="UP000239867">
    <property type="component" value="Chromosome"/>
</dbReference>
<dbReference type="InterPro" id="IPR023026">
    <property type="entry name" value="Trp_synth_beta/beta-like"/>
</dbReference>
<dbReference type="AlphaFoldDB" id="A0A2L1GQI9"/>
<feature type="domain" description="Tryptophan synthase beta chain-like PALP" evidence="12">
    <location>
        <begin position="51"/>
        <end position="380"/>
    </location>
</feature>
<evidence type="ECO:0000259" key="12">
    <source>
        <dbReference type="Pfam" id="PF00291"/>
    </source>
</evidence>
<comment type="catalytic activity">
    <reaction evidence="10 11">
        <text>(1S,2R)-1-C-(indol-3-yl)glycerol 3-phosphate + L-serine = D-glyceraldehyde 3-phosphate + L-tryptophan + H2O</text>
        <dbReference type="Rhea" id="RHEA:10532"/>
        <dbReference type="ChEBI" id="CHEBI:15377"/>
        <dbReference type="ChEBI" id="CHEBI:33384"/>
        <dbReference type="ChEBI" id="CHEBI:57912"/>
        <dbReference type="ChEBI" id="CHEBI:58866"/>
        <dbReference type="ChEBI" id="CHEBI:59776"/>
        <dbReference type="EC" id="4.2.1.20"/>
    </reaction>
</comment>
<dbReference type="PANTHER" id="PTHR48077">
    <property type="entry name" value="TRYPTOPHAN SYNTHASE-RELATED"/>
    <property type="match status" value="1"/>
</dbReference>
<evidence type="ECO:0000313" key="14">
    <source>
        <dbReference type="Proteomes" id="UP000239867"/>
    </source>
</evidence>
<dbReference type="RefSeq" id="WP_104937157.1">
    <property type="nucleotide sequence ID" value="NZ_CP021255.1"/>
</dbReference>
<comment type="pathway">
    <text evidence="2 11">Amino-acid biosynthesis; L-tryptophan biosynthesis; L-tryptophan from chorismate: step 5/5.</text>
</comment>
<dbReference type="PROSITE" id="PS00168">
    <property type="entry name" value="TRP_SYNTHASE_BETA"/>
    <property type="match status" value="1"/>
</dbReference>
<dbReference type="InterPro" id="IPR001926">
    <property type="entry name" value="TrpB-like_PALP"/>
</dbReference>
<dbReference type="OrthoDB" id="9766131at2"/>
<evidence type="ECO:0000256" key="6">
    <source>
        <dbReference type="ARBA" id="ARBA00022822"/>
    </source>
</evidence>
<reference evidence="13 14" key="1">
    <citation type="journal article" date="2018" name="MBio">
        <title>Insights into the evolution of host association through the isolation and characterization of a novel human periodontal pathobiont, Desulfobulbus oralis.</title>
        <authorList>
            <person name="Cross K.L."/>
            <person name="Chirania P."/>
            <person name="Xiong W."/>
            <person name="Beall C.J."/>
            <person name="Elkins J.G."/>
            <person name="Giannone R.J."/>
            <person name="Griffen A.L."/>
            <person name="Guss A.M."/>
            <person name="Hettich R.L."/>
            <person name="Joshi S.S."/>
            <person name="Mokrzan E.M."/>
            <person name="Martin R.K."/>
            <person name="Zhulin I.B."/>
            <person name="Leys E.J."/>
            <person name="Podar M."/>
        </authorList>
    </citation>
    <scope>NUCLEOTIDE SEQUENCE [LARGE SCALE GENOMIC DNA]</scope>
    <source>
        <strain evidence="13 14">ORNL</strain>
    </source>
</reference>
<evidence type="ECO:0000256" key="1">
    <source>
        <dbReference type="ARBA" id="ARBA00001933"/>
    </source>
</evidence>
<evidence type="ECO:0000256" key="3">
    <source>
        <dbReference type="ARBA" id="ARBA00009982"/>
    </source>
</evidence>
<dbReference type="Gene3D" id="3.40.50.1100">
    <property type="match status" value="2"/>
</dbReference>
<dbReference type="InterPro" id="IPR006653">
    <property type="entry name" value="Trp_synth_b_CS"/>
</dbReference>
<dbReference type="GO" id="GO:0004834">
    <property type="term" value="F:tryptophan synthase activity"/>
    <property type="evidence" value="ECO:0007669"/>
    <property type="project" value="UniProtKB-UniRule"/>
</dbReference>
<keyword evidence="14" id="KW-1185">Reference proteome</keyword>
<keyword evidence="9 11" id="KW-0456">Lyase</keyword>
<evidence type="ECO:0000256" key="10">
    <source>
        <dbReference type="ARBA" id="ARBA00049047"/>
    </source>
</evidence>
<dbReference type="KEGG" id="deo:CAY53_11085"/>
<evidence type="ECO:0000256" key="2">
    <source>
        <dbReference type="ARBA" id="ARBA00004733"/>
    </source>
</evidence>
<protein>
    <recommendedName>
        <fullName evidence="11">Tryptophan synthase beta chain</fullName>
        <ecNumber evidence="11">4.2.1.20</ecNumber>
    </recommendedName>
</protein>
<keyword evidence="7 11" id="KW-0663">Pyridoxal phosphate</keyword>
<sequence length="419" mass="45241">MRKGYYGQWGGAFIPEVLQAAFADLNRAYEAARADAGFWQEYVDLMGNYSCRPTPLTHAENLSRHFGGAQIYIKREDLNHTGAHKANNVMGQGLLVRRMGKTRVIAETGAGQHGVATATMAARFGFECTIYMGAEDVARQRSNVFWMEKLGATVASVTDGSRTLKDAMNEAFRDWVASMDGTHYVIGTVCGPHPFPEMVAWFQSIIGKEARRQILAQHGKVPARVYACVGGGSNAMGLFQGFLNDGPDKVELVGVEAGGLGIASGRHAARLAEGSGARPGVAQGYRSMFLQDADGQMKDTHSIAAGLDYVGVSPMLANLAETGRVRFVSATDAEVLAALALTMRLEGLIPAMESAHAFAQAFKEAPSLPQDEAIIINMSGRGDKDIFTIAQAFRDPSWQRFIVAKGEEYKQALHQEAGE</sequence>
<evidence type="ECO:0000256" key="8">
    <source>
        <dbReference type="ARBA" id="ARBA00023141"/>
    </source>
</evidence>
<dbReference type="Pfam" id="PF00291">
    <property type="entry name" value="PALP"/>
    <property type="match status" value="1"/>
</dbReference>
<keyword evidence="5 11" id="KW-0028">Amino-acid biosynthesis</keyword>
<dbReference type="InterPro" id="IPR006654">
    <property type="entry name" value="Trp_synth_beta"/>
</dbReference>
<dbReference type="PANTHER" id="PTHR48077:SF3">
    <property type="entry name" value="TRYPTOPHAN SYNTHASE"/>
    <property type="match status" value="1"/>
</dbReference>
<feature type="modified residue" description="N6-(pyridoxal phosphate)lysine" evidence="11">
    <location>
        <position position="85"/>
    </location>
</feature>
<dbReference type="EC" id="4.2.1.20" evidence="11"/>
<dbReference type="CDD" id="cd06446">
    <property type="entry name" value="Trp-synth_B"/>
    <property type="match status" value="1"/>
</dbReference>
<proteinExistence type="inferred from homology"/>
<evidence type="ECO:0000256" key="11">
    <source>
        <dbReference type="HAMAP-Rule" id="MF_00133"/>
    </source>
</evidence>
<evidence type="ECO:0000313" key="13">
    <source>
        <dbReference type="EMBL" id="AVD71949.1"/>
    </source>
</evidence>
<dbReference type="SUPFAM" id="SSF53686">
    <property type="entry name" value="Tryptophan synthase beta subunit-like PLP-dependent enzymes"/>
    <property type="match status" value="1"/>
</dbReference>
<dbReference type="UniPathway" id="UPA00035">
    <property type="reaction ID" value="UER00044"/>
</dbReference>
<dbReference type="FunFam" id="3.40.50.1100:FF:000001">
    <property type="entry name" value="Tryptophan synthase beta chain"/>
    <property type="match status" value="1"/>
</dbReference>
<comment type="similarity">
    <text evidence="3 11">Belongs to the TrpB family.</text>
</comment>
<accession>A0A2L1GQI9</accession>
<comment type="subunit">
    <text evidence="4 11">Tetramer of two alpha and two beta chains.</text>
</comment>
<dbReference type="EMBL" id="CP021255">
    <property type="protein sequence ID" value="AVD71949.1"/>
    <property type="molecule type" value="Genomic_DNA"/>
</dbReference>
<dbReference type="NCBIfam" id="TIGR00263">
    <property type="entry name" value="trpB"/>
    <property type="match status" value="1"/>
</dbReference>
<dbReference type="HAMAP" id="MF_00133">
    <property type="entry name" value="Trp_synth_beta"/>
    <property type="match status" value="1"/>
</dbReference>
<dbReference type="PIRSF" id="PIRSF001413">
    <property type="entry name" value="Trp_syn_beta"/>
    <property type="match status" value="1"/>
</dbReference>
<comment type="function">
    <text evidence="11">The beta subunit is responsible for the synthesis of L-tryptophan from indole and L-serine.</text>
</comment>
<organism evidence="13 14">
    <name type="scientific">Desulfobulbus oralis</name>
    <dbReference type="NCBI Taxonomy" id="1986146"/>
    <lineage>
        <taxon>Bacteria</taxon>
        <taxon>Pseudomonadati</taxon>
        <taxon>Thermodesulfobacteriota</taxon>
        <taxon>Desulfobulbia</taxon>
        <taxon>Desulfobulbales</taxon>
        <taxon>Desulfobulbaceae</taxon>
        <taxon>Desulfobulbus</taxon>
    </lineage>
</organism>
<dbReference type="InterPro" id="IPR036052">
    <property type="entry name" value="TrpB-like_PALP_sf"/>
</dbReference>
<name>A0A2L1GQI9_9BACT</name>
<comment type="cofactor">
    <cofactor evidence="1 11">
        <name>pyridoxal 5'-phosphate</name>
        <dbReference type="ChEBI" id="CHEBI:597326"/>
    </cofactor>
</comment>
<evidence type="ECO:0000256" key="7">
    <source>
        <dbReference type="ARBA" id="ARBA00022898"/>
    </source>
</evidence>
<gene>
    <name evidence="11" type="primary">trpB</name>
    <name evidence="13" type="ORF">CAY53_11085</name>
</gene>
<evidence type="ECO:0000256" key="4">
    <source>
        <dbReference type="ARBA" id="ARBA00011270"/>
    </source>
</evidence>